<gene>
    <name evidence="2" type="ORF">PLANPX_5252</name>
</gene>
<evidence type="ECO:0000313" key="2">
    <source>
        <dbReference type="EMBL" id="BBO35640.1"/>
    </source>
</evidence>
<evidence type="ECO:0000256" key="1">
    <source>
        <dbReference type="SAM" id="Phobius"/>
    </source>
</evidence>
<keyword evidence="1" id="KW-1133">Transmembrane helix</keyword>
<keyword evidence="1" id="KW-0812">Transmembrane</keyword>
<dbReference type="Proteomes" id="UP000326837">
    <property type="component" value="Chromosome"/>
</dbReference>
<proteinExistence type="predicted"/>
<accession>A0A5K7XFQ1</accession>
<reference evidence="3" key="1">
    <citation type="submission" date="2019-10" db="EMBL/GenBank/DDBJ databases">
        <title>Lacipirellula parvula gen. nov., sp. nov., representing a lineage of planctomycetes widespread in freshwater anoxic habitats, and description of the family Lacipirellulaceae.</title>
        <authorList>
            <person name="Dedysh S.N."/>
            <person name="Kulichevskaya I.S."/>
            <person name="Beletsky A.V."/>
            <person name="Rakitin A.L."/>
            <person name="Mardanov A.V."/>
            <person name="Ivanova A.A."/>
            <person name="Saltykova V.X."/>
            <person name="Rijpstra W.I.C."/>
            <person name="Sinninghe Damste J.S."/>
            <person name="Ravin N.V."/>
        </authorList>
    </citation>
    <scope>NUCLEOTIDE SEQUENCE [LARGE SCALE GENOMIC DNA]</scope>
    <source>
        <strain evidence="3">PX69</strain>
    </source>
</reference>
<name>A0A5K7XFQ1_9BACT</name>
<keyword evidence="3" id="KW-1185">Reference proteome</keyword>
<dbReference type="EMBL" id="AP021861">
    <property type="protein sequence ID" value="BBO35640.1"/>
    <property type="molecule type" value="Genomic_DNA"/>
</dbReference>
<sequence length="233" mass="26366">MPPECAAPGIEVECRLQISTTPLYWSRRPLSVWLEFPSGGFMDAPKKSWRIRFSLKSLLVVFTAVAVLAWFYWTGRFLWQEAKLEHSVKQLKCGQTFEDAITVCGQNHVALLSAARGPQGELYGWIRFQWPNATYLLVAGLNPSADGTLDSCEITSIRLYRLPPAPHDYMPQTDRGRRQAAFDLSRNGKSKDEVRKYAYWTDFLAVLVGESPDTLGFQDELIYSDPPAQTPSK</sequence>
<dbReference type="AlphaFoldDB" id="A0A5K7XFQ1"/>
<keyword evidence="1" id="KW-0472">Membrane</keyword>
<protein>
    <submittedName>
        <fullName evidence="2">Uncharacterized protein</fullName>
    </submittedName>
</protein>
<feature type="transmembrane region" description="Helical" evidence="1">
    <location>
        <begin position="53"/>
        <end position="73"/>
    </location>
</feature>
<evidence type="ECO:0000313" key="3">
    <source>
        <dbReference type="Proteomes" id="UP000326837"/>
    </source>
</evidence>
<organism evidence="2 3">
    <name type="scientific">Lacipirellula parvula</name>
    <dbReference type="NCBI Taxonomy" id="2650471"/>
    <lineage>
        <taxon>Bacteria</taxon>
        <taxon>Pseudomonadati</taxon>
        <taxon>Planctomycetota</taxon>
        <taxon>Planctomycetia</taxon>
        <taxon>Pirellulales</taxon>
        <taxon>Lacipirellulaceae</taxon>
        <taxon>Lacipirellula</taxon>
    </lineage>
</organism>
<dbReference type="KEGG" id="lpav:PLANPX_5252"/>